<organism evidence="5 6">
    <name type="scientific">Laspinema palackyanum D2a</name>
    <dbReference type="NCBI Taxonomy" id="2953684"/>
    <lineage>
        <taxon>Bacteria</taxon>
        <taxon>Bacillati</taxon>
        <taxon>Cyanobacteriota</taxon>
        <taxon>Cyanophyceae</taxon>
        <taxon>Oscillatoriophycideae</taxon>
        <taxon>Oscillatoriales</taxon>
        <taxon>Laspinemataceae</taxon>
        <taxon>Laspinema</taxon>
        <taxon>Laspinema palackyanum</taxon>
    </lineage>
</organism>
<reference evidence="5 6" key="1">
    <citation type="journal article" date="2022" name="Front. Microbiol.">
        <title>High genomic differentiation and limited gene flow indicate recent cryptic speciation within the genus Laspinema (cyanobacteria).</title>
        <authorList>
            <person name="Stanojkovic A."/>
            <person name="Skoupy S."/>
            <person name="Skaloud P."/>
            <person name="Dvorak P."/>
        </authorList>
    </citation>
    <scope>NUCLEOTIDE SEQUENCE [LARGE SCALE GENOMIC DNA]</scope>
    <source>
        <strain evidence="5 6">D2a</strain>
    </source>
</reference>
<dbReference type="InterPro" id="IPR042099">
    <property type="entry name" value="ANL_N_sf"/>
</dbReference>
<dbReference type="Pfam" id="PF00550">
    <property type="entry name" value="PP-binding"/>
    <property type="match status" value="1"/>
</dbReference>
<evidence type="ECO:0000256" key="3">
    <source>
        <dbReference type="ARBA" id="ARBA00022553"/>
    </source>
</evidence>
<dbReference type="SUPFAM" id="SSF56801">
    <property type="entry name" value="Acetyl-CoA synthetase-like"/>
    <property type="match status" value="1"/>
</dbReference>
<name>A0ABT2MSW1_9CYAN</name>
<dbReference type="PROSITE" id="PS00455">
    <property type="entry name" value="AMP_BINDING"/>
    <property type="match status" value="1"/>
</dbReference>
<comment type="caution">
    <text evidence="5">The sequence shown here is derived from an EMBL/GenBank/DDBJ whole genome shotgun (WGS) entry which is preliminary data.</text>
</comment>
<dbReference type="InterPro" id="IPR025110">
    <property type="entry name" value="AMP-bd_C"/>
</dbReference>
<dbReference type="EMBL" id="JAMXFF010000023">
    <property type="protein sequence ID" value="MCT7967812.1"/>
    <property type="molecule type" value="Genomic_DNA"/>
</dbReference>
<dbReference type="InterPro" id="IPR000873">
    <property type="entry name" value="AMP-dep_synth/lig_dom"/>
</dbReference>
<dbReference type="InterPro" id="IPR045851">
    <property type="entry name" value="AMP-bd_C_sf"/>
</dbReference>
<dbReference type="InterPro" id="IPR009081">
    <property type="entry name" value="PP-bd_ACP"/>
</dbReference>
<evidence type="ECO:0000313" key="6">
    <source>
        <dbReference type="Proteomes" id="UP001525890"/>
    </source>
</evidence>
<dbReference type="Pfam" id="PF23024">
    <property type="entry name" value="AMP-dom_DIP2-like"/>
    <property type="match status" value="1"/>
</dbReference>
<keyword evidence="6" id="KW-1185">Reference proteome</keyword>
<evidence type="ECO:0000259" key="4">
    <source>
        <dbReference type="PROSITE" id="PS50075"/>
    </source>
</evidence>
<evidence type="ECO:0000256" key="2">
    <source>
        <dbReference type="ARBA" id="ARBA00022450"/>
    </source>
</evidence>
<dbReference type="PANTHER" id="PTHR22754">
    <property type="entry name" value="DISCO-INTERACTING PROTEIN 2 DIP2 -RELATED"/>
    <property type="match status" value="1"/>
</dbReference>
<dbReference type="InterPro" id="IPR036736">
    <property type="entry name" value="ACP-like_sf"/>
</dbReference>
<dbReference type="Proteomes" id="UP001525890">
    <property type="component" value="Unassembled WGS sequence"/>
</dbReference>
<dbReference type="InterPro" id="IPR020845">
    <property type="entry name" value="AMP-binding_CS"/>
</dbReference>
<dbReference type="Gene3D" id="3.40.50.12780">
    <property type="entry name" value="N-terminal domain of ligase-like"/>
    <property type="match status" value="1"/>
</dbReference>
<sequence length="694" mass="77921">MPVLNDTITLMTPETPASLEAKKLAISYGEPLQYPEDASKTLAEVLQRATQHSTKGIIYIQPDGTDKFQSYRELWQDAQRILAGLKKLGLKPQDKVIFQLKDNQDFISAFWGCVLGGFVPVPISIAPSYEEVNSTTSKLQNVWQMLEKPLVLTGDSLAPKIRELSKFFNLEKFQVETIDELRDCEPDLNWYNSQPEDLAILLLTSGSTGTPKAVMQSHTSLIARCMGTAALNSFTRDDISVNWFPLDHVGGLIMFHLRDVYLACQQIHAPTELVLQKPTKWLDWISLYRATITWAPNFAYGLLNEKLENRPTQATPKWDLSSMRFILNGGEAITAKTARRFLQLLTFYQLPDTAIHPAWGMSETSSGVTYSETFLLNLTTDEQKFVEVGAPIPGFAMRIVDDSNQVIEEEIIGRVQVKGASVTGGYYENPLANQEAFTEDGWFNTGDLGFLRSGRLTITGRQKDVIIINGLNHYGHEIEAAVEEVEGIEISYTAACAVRLAGSNTDKLAIFFNPKFWDDDALMNLLQEIRTSVLNKVGVNPDYLIPVDKKTISKTAICKIQRSQLSQRFHAGEFENILEQLDIKWQLKRQKDGECGVPGNQLEQQIAQIWQQVLGVPLISINDNFFELGGNSLLAIQLISRLRDALLIELSLHRLLASPTIAELSFNIELLRWAAESESGFINTTEEEYEEGYL</sequence>
<dbReference type="CDD" id="cd05906">
    <property type="entry name" value="A_NRPS_TubE_like"/>
    <property type="match status" value="1"/>
</dbReference>
<evidence type="ECO:0000313" key="5">
    <source>
        <dbReference type="EMBL" id="MCT7967812.1"/>
    </source>
</evidence>
<protein>
    <submittedName>
        <fullName evidence="5">AMP-binding protein</fullName>
    </submittedName>
</protein>
<evidence type="ECO:0000256" key="1">
    <source>
        <dbReference type="ARBA" id="ARBA00006432"/>
    </source>
</evidence>
<dbReference type="PROSITE" id="PS00012">
    <property type="entry name" value="PHOSPHOPANTETHEINE"/>
    <property type="match status" value="1"/>
</dbReference>
<proteinExistence type="inferred from homology"/>
<comment type="similarity">
    <text evidence="1">Belongs to the ATP-dependent AMP-binding enzyme family.</text>
</comment>
<keyword evidence="2" id="KW-0596">Phosphopantetheine</keyword>
<gene>
    <name evidence="5" type="ORF">NG799_15830</name>
</gene>
<keyword evidence="3" id="KW-0597">Phosphoprotein</keyword>
<dbReference type="InterPro" id="IPR006162">
    <property type="entry name" value="Ppantetheine_attach_site"/>
</dbReference>
<dbReference type="PROSITE" id="PS50075">
    <property type="entry name" value="CARRIER"/>
    <property type="match status" value="1"/>
</dbReference>
<dbReference type="PANTHER" id="PTHR22754:SF32">
    <property type="entry name" value="DISCO-INTERACTING PROTEIN 2"/>
    <property type="match status" value="1"/>
</dbReference>
<dbReference type="Gene3D" id="1.10.1200.10">
    <property type="entry name" value="ACP-like"/>
    <property type="match status" value="1"/>
</dbReference>
<dbReference type="Pfam" id="PF00501">
    <property type="entry name" value="AMP-binding"/>
    <property type="match status" value="1"/>
</dbReference>
<dbReference type="SUPFAM" id="SSF47336">
    <property type="entry name" value="ACP-like"/>
    <property type="match status" value="1"/>
</dbReference>
<feature type="domain" description="Carrier" evidence="4">
    <location>
        <begin position="597"/>
        <end position="672"/>
    </location>
</feature>
<accession>A0ABT2MSW1</accession>
<dbReference type="Gene3D" id="3.30.300.30">
    <property type="match status" value="1"/>
</dbReference>